<evidence type="ECO:0000313" key="4">
    <source>
        <dbReference type="EMBL" id="TXD89818.1"/>
    </source>
</evidence>
<comment type="caution">
    <text evidence="4">The sequence shown here is derived from an EMBL/GenBank/DDBJ whole genome shotgun (WGS) entry which is preliminary data.</text>
</comment>
<accession>A0A5C6ZKX0</accession>
<dbReference type="Gene3D" id="1.10.3020.10">
    <property type="entry name" value="alpha-amino acid ester hydrolase ( Helical cap domain)"/>
    <property type="match status" value="1"/>
</dbReference>
<sequence length="619" mass="71316">MKFIQCLVVAFLVTTSSVFSQETLSKSTQTYQVEDHYNKQEVMIEMRDGIHLHTSIYTPKDKAQSYPMLMMRTPYSSQPYGETTFRKKIGPNEYLMKEGNIMVYQDVRGRWNSEGVYDNMRAYIPNKTGNEVDEASDTYDTIEWLINNVENNNGNVGTWGISYPGFYATYSLLSGHPALKAASPQACIADFFFDDFIHNGAFLLSYWRATSVFGYMKDQPTKEAWYKFPEIGTEDQYQFFLDAGPLSNLDQYYGDENVFWNQIQAHPNYDEFWQSRGIIQHLKNIKPATLIVGGLFDAEDLYGPFTTYKTIEENSTNENTVVFGPWSHGDWARGSDRQVIGNIDFGDGLSDYFQKEIETKFFNKYLKGVETSALPEARMFNTGTKEWESFDSWPPKNVKKQTYFMQPYEQLTQQANRMFATSDFVSDPKKPVPYSEAIKVVFTPRKFMTDDQRFAARRPDVLVFETEVLEKDITLAGAILTTLNVSTTGTAADWVVKVIDVFPADTKNTSDVQDHLKLSNYHMMLRSEVIRGRFRNSMSQPEPFVPNQKTAVPLKLQDVFHTFKKGHKIQVQVQSTMFPYIDVNPQTYVDNIFEATEADFKKQTHKVYNDSAIEFMVLE</sequence>
<dbReference type="Gene3D" id="3.40.50.1820">
    <property type="entry name" value="alpha/beta hydrolase"/>
    <property type="match status" value="1"/>
</dbReference>
<dbReference type="RefSeq" id="WP_147085762.1">
    <property type="nucleotide sequence ID" value="NZ_VORM01000005.1"/>
</dbReference>
<protein>
    <submittedName>
        <fullName evidence="4">CocE/NonD family hydrolase</fullName>
    </submittedName>
</protein>
<dbReference type="EMBL" id="VORO01000005">
    <property type="protein sequence ID" value="TXD89818.1"/>
    <property type="molecule type" value="Genomic_DNA"/>
</dbReference>
<dbReference type="Proteomes" id="UP000321578">
    <property type="component" value="Unassembled WGS sequence"/>
</dbReference>
<dbReference type="Pfam" id="PF08530">
    <property type="entry name" value="PepX_C"/>
    <property type="match status" value="1"/>
</dbReference>
<gene>
    <name evidence="4" type="ORF">ESY86_06330</name>
</gene>
<dbReference type="SUPFAM" id="SSF49785">
    <property type="entry name" value="Galactose-binding domain-like"/>
    <property type="match status" value="1"/>
</dbReference>
<evidence type="ECO:0000259" key="3">
    <source>
        <dbReference type="SMART" id="SM00939"/>
    </source>
</evidence>
<organism evidence="4 5">
    <name type="scientific">Subsaximicrobium wynnwilliamsii</name>
    <dbReference type="NCBI Taxonomy" id="291179"/>
    <lineage>
        <taxon>Bacteria</taxon>
        <taxon>Pseudomonadati</taxon>
        <taxon>Bacteroidota</taxon>
        <taxon>Flavobacteriia</taxon>
        <taxon>Flavobacteriales</taxon>
        <taxon>Flavobacteriaceae</taxon>
        <taxon>Subsaximicrobium</taxon>
    </lineage>
</organism>
<dbReference type="InterPro" id="IPR008979">
    <property type="entry name" value="Galactose-bd-like_sf"/>
</dbReference>
<keyword evidence="1 4" id="KW-0378">Hydrolase</keyword>
<feature type="chain" id="PRO_5023114913" evidence="2">
    <location>
        <begin position="21"/>
        <end position="619"/>
    </location>
</feature>
<dbReference type="SMART" id="SM00939">
    <property type="entry name" value="PepX_C"/>
    <property type="match status" value="1"/>
</dbReference>
<keyword evidence="2" id="KW-0732">Signal</keyword>
<dbReference type="InterPro" id="IPR000383">
    <property type="entry name" value="Xaa-Pro-like_dom"/>
</dbReference>
<dbReference type="InterPro" id="IPR029058">
    <property type="entry name" value="AB_hydrolase_fold"/>
</dbReference>
<evidence type="ECO:0000313" key="5">
    <source>
        <dbReference type="Proteomes" id="UP000321578"/>
    </source>
</evidence>
<dbReference type="SUPFAM" id="SSF53474">
    <property type="entry name" value="alpha/beta-Hydrolases"/>
    <property type="match status" value="1"/>
</dbReference>
<dbReference type="AlphaFoldDB" id="A0A5C6ZKX0"/>
<keyword evidence="5" id="KW-1185">Reference proteome</keyword>
<dbReference type="InterPro" id="IPR013736">
    <property type="entry name" value="Xaa-Pro_dipept_C"/>
</dbReference>
<dbReference type="NCBIfam" id="TIGR00976">
    <property type="entry name" value="CocE_NonD"/>
    <property type="match status" value="1"/>
</dbReference>
<proteinExistence type="predicted"/>
<feature type="signal peptide" evidence="2">
    <location>
        <begin position="1"/>
        <end position="20"/>
    </location>
</feature>
<dbReference type="Pfam" id="PF02129">
    <property type="entry name" value="Peptidase_S15"/>
    <property type="match status" value="1"/>
</dbReference>
<feature type="domain" description="Xaa-Pro dipeptidyl-peptidase C-terminal" evidence="3">
    <location>
        <begin position="359"/>
        <end position="614"/>
    </location>
</feature>
<name>A0A5C6ZKX0_9FLAO</name>
<reference evidence="4 5" key="1">
    <citation type="submission" date="2019-08" db="EMBL/GenBank/DDBJ databases">
        <title>Genomes of Subsaximicrobium wynnwilliamsii strains.</title>
        <authorList>
            <person name="Bowman J.P."/>
        </authorList>
    </citation>
    <scope>NUCLEOTIDE SEQUENCE [LARGE SCALE GENOMIC DNA]</scope>
    <source>
        <strain evidence="4 5">2-80-2</strain>
    </source>
</reference>
<evidence type="ECO:0000256" key="2">
    <source>
        <dbReference type="SAM" id="SignalP"/>
    </source>
</evidence>
<dbReference type="OrthoDB" id="319764at2"/>
<evidence type="ECO:0000256" key="1">
    <source>
        <dbReference type="ARBA" id="ARBA00022801"/>
    </source>
</evidence>
<dbReference type="Gene3D" id="2.60.120.260">
    <property type="entry name" value="Galactose-binding domain-like"/>
    <property type="match status" value="1"/>
</dbReference>
<dbReference type="GO" id="GO:0008239">
    <property type="term" value="F:dipeptidyl-peptidase activity"/>
    <property type="evidence" value="ECO:0007669"/>
    <property type="project" value="InterPro"/>
</dbReference>
<dbReference type="InterPro" id="IPR005674">
    <property type="entry name" value="CocE/Ser_esterase"/>
</dbReference>